<dbReference type="PROSITE" id="PS50294">
    <property type="entry name" value="WD_REPEATS_REGION"/>
    <property type="match status" value="2"/>
</dbReference>
<protein>
    <recommendedName>
        <fullName evidence="4">Nephrocystin 3-like N-terminal domain-containing protein</fullName>
    </recommendedName>
</protein>
<dbReference type="Pfam" id="PF00400">
    <property type="entry name" value="WD40"/>
    <property type="match status" value="2"/>
</dbReference>
<dbReference type="PROSITE" id="PS00678">
    <property type="entry name" value="WD_REPEATS_1"/>
    <property type="match status" value="2"/>
</dbReference>
<dbReference type="SUPFAM" id="SSF52540">
    <property type="entry name" value="P-loop containing nucleoside triphosphate hydrolases"/>
    <property type="match status" value="1"/>
</dbReference>
<evidence type="ECO:0000259" key="4">
    <source>
        <dbReference type="Pfam" id="PF24883"/>
    </source>
</evidence>
<evidence type="ECO:0000256" key="2">
    <source>
        <dbReference type="ARBA" id="ARBA00022737"/>
    </source>
</evidence>
<dbReference type="OrthoDB" id="3014077at2759"/>
<keyword evidence="6" id="KW-1185">Reference proteome</keyword>
<evidence type="ECO:0000313" key="5">
    <source>
        <dbReference type="EMBL" id="KIJ31047.1"/>
    </source>
</evidence>
<dbReference type="InterPro" id="IPR015943">
    <property type="entry name" value="WD40/YVTN_repeat-like_dom_sf"/>
</dbReference>
<dbReference type="AlphaFoldDB" id="A0A0C9UPV8"/>
<dbReference type="Pfam" id="PF24883">
    <property type="entry name" value="NPHP3_N"/>
    <property type="match status" value="1"/>
</dbReference>
<dbReference type="InterPro" id="IPR019775">
    <property type="entry name" value="WD40_repeat_CS"/>
</dbReference>
<dbReference type="SUPFAM" id="SSF50978">
    <property type="entry name" value="WD40 repeat-like"/>
    <property type="match status" value="1"/>
</dbReference>
<dbReference type="InterPro" id="IPR001680">
    <property type="entry name" value="WD40_rpt"/>
</dbReference>
<dbReference type="InterPro" id="IPR027417">
    <property type="entry name" value="P-loop_NTPase"/>
</dbReference>
<dbReference type="GO" id="GO:1990234">
    <property type="term" value="C:transferase complex"/>
    <property type="evidence" value="ECO:0007669"/>
    <property type="project" value="UniProtKB-ARBA"/>
</dbReference>
<dbReference type="InterPro" id="IPR056884">
    <property type="entry name" value="NPHP3-like_N"/>
</dbReference>
<organism evidence="5 6">
    <name type="scientific">Sphaerobolus stellatus (strain SS14)</name>
    <dbReference type="NCBI Taxonomy" id="990650"/>
    <lineage>
        <taxon>Eukaryota</taxon>
        <taxon>Fungi</taxon>
        <taxon>Dikarya</taxon>
        <taxon>Basidiomycota</taxon>
        <taxon>Agaricomycotina</taxon>
        <taxon>Agaricomycetes</taxon>
        <taxon>Phallomycetidae</taxon>
        <taxon>Geastrales</taxon>
        <taxon>Sphaerobolaceae</taxon>
        <taxon>Sphaerobolus</taxon>
    </lineage>
</organism>
<feature type="repeat" description="WD" evidence="3">
    <location>
        <begin position="516"/>
        <end position="557"/>
    </location>
</feature>
<dbReference type="SMART" id="SM00320">
    <property type="entry name" value="WD40"/>
    <property type="match status" value="2"/>
</dbReference>
<sequence>MRRDAVAVFQIIARDLASLDQNIKAKLWENIKENQAIRTTVSIREQFENFILKPTETLSLLGPIVIVMDALDECDDWEQLLEIFAANVSKLPHNFRFLLTARPEDDILKHLQILDCVHIMQMDECTDKSSTNEDIERFIRNELQTVSSKLDRQWPNDSWVAKLAESSGGLFLWASTACSFIKLSAKNISAPVIQFNALVSNRGIIGDIDDLYQKVLGLKFSNQVDHEEILPNFKTLMKKILVAKVPLSRAALNDIFNYESISEITEEILPHLGAFLTGTDEMTSPIQFLHFSFKEFLTDTRGKQFFIGEDTHSVNHEFALASLKIMNALKPDICSLMDPMALNLQMGEIQRCMDNWEVVVYAFSFGAVHLEASDVPMADDIQATSTSMNSLSASLKKVSVGNWQNYLKLTVDVKRMLMVVHPLVSEHSLQIYHSAILFTPRNTELFKQYGWDNPLPHELLYPPSDWQGLLCIMMGHTALVNSVVFSPQDDCLASCSDDGTVRLWDLQMGNQIREAMTGHTGLVNSVVFSPQSDCLASCSDDGTVCLWNSQTGKQIGEAMTGHIGWVKSVVFSPG</sequence>
<feature type="domain" description="Nephrocystin 3-like N-terminal" evidence="4">
    <location>
        <begin position="2"/>
        <end position="102"/>
    </location>
</feature>
<dbReference type="Gene3D" id="2.130.10.10">
    <property type="entry name" value="YVTN repeat-like/Quinoprotein amine dehydrogenase"/>
    <property type="match status" value="1"/>
</dbReference>
<dbReference type="PROSITE" id="PS50082">
    <property type="entry name" value="WD_REPEATS_2"/>
    <property type="match status" value="2"/>
</dbReference>
<proteinExistence type="predicted"/>
<dbReference type="PANTHER" id="PTHR22847">
    <property type="entry name" value="WD40 REPEAT PROTEIN"/>
    <property type="match status" value="1"/>
</dbReference>
<dbReference type="HOGENOM" id="CLU_474998_0_0_1"/>
<dbReference type="Proteomes" id="UP000054279">
    <property type="component" value="Unassembled WGS sequence"/>
</dbReference>
<dbReference type="PANTHER" id="PTHR22847:SF637">
    <property type="entry name" value="WD REPEAT DOMAIN 5B"/>
    <property type="match status" value="1"/>
</dbReference>
<keyword evidence="1 3" id="KW-0853">WD repeat</keyword>
<evidence type="ECO:0000256" key="1">
    <source>
        <dbReference type="ARBA" id="ARBA00022574"/>
    </source>
</evidence>
<gene>
    <name evidence="5" type="ORF">M422DRAFT_267367</name>
</gene>
<keyword evidence="2" id="KW-0677">Repeat</keyword>
<accession>A0A0C9UPV8</accession>
<evidence type="ECO:0000256" key="3">
    <source>
        <dbReference type="PROSITE-ProRule" id="PRU00221"/>
    </source>
</evidence>
<dbReference type="EMBL" id="KN837249">
    <property type="protein sequence ID" value="KIJ31047.1"/>
    <property type="molecule type" value="Genomic_DNA"/>
</dbReference>
<dbReference type="InterPro" id="IPR036322">
    <property type="entry name" value="WD40_repeat_dom_sf"/>
</dbReference>
<feature type="repeat" description="WD" evidence="3">
    <location>
        <begin position="473"/>
        <end position="514"/>
    </location>
</feature>
<evidence type="ECO:0000313" key="6">
    <source>
        <dbReference type="Proteomes" id="UP000054279"/>
    </source>
</evidence>
<reference evidence="5 6" key="1">
    <citation type="submission" date="2014-06" db="EMBL/GenBank/DDBJ databases">
        <title>Evolutionary Origins and Diversification of the Mycorrhizal Mutualists.</title>
        <authorList>
            <consortium name="DOE Joint Genome Institute"/>
            <consortium name="Mycorrhizal Genomics Consortium"/>
            <person name="Kohler A."/>
            <person name="Kuo A."/>
            <person name="Nagy L.G."/>
            <person name="Floudas D."/>
            <person name="Copeland A."/>
            <person name="Barry K.W."/>
            <person name="Cichocki N."/>
            <person name="Veneault-Fourrey C."/>
            <person name="LaButti K."/>
            <person name="Lindquist E.A."/>
            <person name="Lipzen A."/>
            <person name="Lundell T."/>
            <person name="Morin E."/>
            <person name="Murat C."/>
            <person name="Riley R."/>
            <person name="Ohm R."/>
            <person name="Sun H."/>
            <person name="Tunlid A."/>
            <person name="Henrissat B."/>
            <person name="Grigoriev I.V."/>
            <person name="Hibbett D.S."/>
            <person name="Martin F."/>
        </authorList>
    </citation>
    <scope>NUCLEOTIDE SEQUENCE [LARGE SCALE GENOMIC DNA]</scope>
    <source>
        <strain evidence="5 6">SS14</strain>
    </source>
</reference>
<name>A0A0C9UPV8_SPHS4</name>